<name>A0ABR1IJF3_9AGAR</name>
<feature type="compositionally biased region" description="Polar residues" evidence="1">
    <location>
        <begin position="63"/>
        <end position="72"/>
    </location>
</feature>
<feature type="compositionally biased region" description="Low complexity" evidence="1">
    <location>
        <begin position="73"/>
        <end position="87"/>
    </location>
</feature>
<dbReference type="Proteomes" id="UP001498398">
    <property type="component" value="Unassembled WGS sequence"/>
</dbReference>
<evidence type="ECO:0000313" key="3">
    <source>
        <dbReference type="Proteomes" id="UP001498398"/>
    </source>
</evidence>
<sequence>MSSNPDHINFERVRLIVMEPGETIALTTRGASVVRSSTLCDVPTTPEDGYVYICTHRALTGPTSQNAASMDQSSSPTPTVSSVALSSEEGEPEESDTESSQAGAGSDTTEDYSQSFAASTRASDPPPPYVVPRPVPEGLVRVYAAFNRVPSPHEVANYWPHELNKKAYLVVEGCRIGFFPSCTLAQPFVDRVSRARHLSFSSFSDALQVYTNCYNQIAPYEYPRVSAVPPGARTNIVNFDDQTLQGDIEIAVDEFGRTYCFAMGSQESAQLNRFTIVLDPTHVIGGVVLASIGGNARTFIGPPIDIHDSDSEDGDN</sequence>
<gene>
    <name evidence="2" type="ORF">VKT23_020243</name>
</gene>
<keyword evidence="3" id="KW-1185">Reference proteome</keyword>
<accession>A0ABR1IJF3</accession>
<comment type="caution">
    <text evidence="2">The sequence shown here is derived from an EMBL/GenBank/DDBJ whole genome shotgun (WGS) entry which is preliminary data.</text>
</comment>
<feature type="compositionally biased region" description="Acidic residues" evidence="1">
    <location>
        <begin position="88"/>
        <end position="97"/>
    </location>
</feature>
<organism evidence="2 3">
    <name type="scientific">Marasmiellus scandens</name>
    <dbReference type="NCBI Taxonomy" id="2682957"/>
    <lineage>
        <taxon>Eukaryota</taxon>
        <taxon>Fungi</taxon>
        <taxon>Dikarya</taxon>
        <taxon>Basidiomycota</taxon>
        <taxon>Agaricomycotina</taxon>
        <taxon>Agaricomycetes</taxon>
        <taxon>Agaricomycetidae</taxon>
        <taxon>Agaricales</taxon>
        <taxon>Marasmiineae</taxon>
        <taxon>Omphalotaceae</taxon>
        <taxon>Marasmiellus</taxon>
    </lineage>
</organism>
<proteinExistence type="predicted"/>
<reference evidence="2 3" key="1">
    <citation type="submission" date="2024-01" db="EMBL/GenBank/DDBJ databases">
        <title>A draft genome for the cacao thread blight pathogen Marasmiellus scandens.</title>
        <authorList>
            <person name="Baruah I.K."/>
            <person name="Leung J."/>
            <person name="Bukari Y."/>
            <person name="Amoako-Attah I."/>
            <person name="Meinhardt L.W."/>
            <person name="Bailey B.A."/>
            <person name="Cohen S.P."/>
        </authorList>
    </citation>
    <scope>NUCLEOTIDE SEQUENCE [LARGE SCALE GENOMIC DNA]</scope>
    <source>
        <strain evidence="2 3">GH-19</strain>
    </source>
</reference>
<evidence type="ECO:0000256" key="1">
    <source>
        <dbReference type="SAM" id="MobiDB-lite"/>
    </source>
</evidence>
<feature type="region of interest" description="Disordered" evidence="1">
    <location>
        <begin position="63"/>
        <end position="130"/>
    </location>
</feature>
<dbReference type="EMBL" id="JBANRG010000126">
    <property type="protein sequence ID" value="KAK7434336.1"/>
    <property type="molecule type" value="Genomic_DNA"/>
</dbReference>
<feature type="compositionally biased region" description="Polar residues" evidence="1">
    <location>
        <begin position="101"/>
        <end position="122"/>
    </location>
</feature>
<protein>
    <submittedName>
        <fullName evidence="2">Uncharacterized protein</fullName>
    </submittedName>
</protein>
<evidence type="ECO:0000313" key="2">
    <source>
        <dbReference type="EMBL" id="KAK7434336.1"/>
    </source>
</evidence>